<dbReference type="GO" id="GO:0016787">
    <property type="term" value="F:hydrolase activity"/>
    <property type="evidence" value="ECO:0007669"/>
    <property type="project" value="UniProtKB-KW"/>
</dbReference>
<dbReference type="OrthoDB" id="2375545at2759"/>
<accession>A0A9W8H110</accession>
<comment type="caution">
    <text evidence="2">The sequence shown here is derived from an EMBL/GenBank/DDBJ whole genome shotgun (WGS) entry which is preliminary data.</text>
</comment>
<dbReference type="Proteomes" id="UP001140011">
    <property type="component" value="Unassembled WGS sequence"/>
</dbReference>
<sequence>MEQLFEEELNWELDVDSASDGSTAEPGDDLNILSPEDNIPSWYSHYCKRFLSVEELDDAGIKNIELFFDPIHALMIEDMIAKKIGSERWESVIKEDSKQKEKKIMQGFRMMLNFHMLTPDRRRNMVFVGHIWLVNPTASKIKNALRIKNKEKFRFEYDGIKDLLTSDILDDFLDTKNIIAFDDGVLDMTNFGGGIRDGKPSDFVTTNIGYKVRFDPLASMEDELNRLLTSLFPDDELRDYFLLHMSSCLDSGNLDKLFVIWYGIGNNGSSSATPETANFNKTLISFIQESDSRENMNIGVLKEMTGNDTIYTRNLFEAPKTIEVRCKFILVTNKIYNLSQADEATWARIRVIPFLSKFTNNDEEVDEELVRQKG</sequence>
<reference evidence="2" key="1">
    <citation type="submission" date="2022-07" db="EMBL/GenBank/DDBJ databases">
        <title>Phylogenomic reconstructions and comparative analyses of Kickxellomycotina fungi.</title>
        <authorList>
            <person name="Reynolds N.K."/>
            <person name="Stajich J.E."/>
            <person name="Barry K."/>
            <person name="Grigoriev I.V."/>
            <person name="Crous P."/>
            <person name="Smith M.E."/>
        </authorList>
    </citation>
    <scope>NUCLEOTIDE SEQUENCE</scope>
    <source>
        <strain evidence="2">BCRC 34297</strain>
    </source>
</reference>
<dbReference type="PANTHER" id="PTHR35372:SF2">
    <property type="entry name" value="SF3 HELICASE DOMAIN-CONTAINING PROTEIN"/>
    <property type="match status" value="1"/>
</dbReference>
<keyword evidence="3" id="KW-1185">Reference proteome</keyword>
<keyword evidence="1" id="KW-0378">Hydrolase</keyword>
<dbReference type="AlphaFoldDB" id="A0A9W8H110"/>
<dbReference type="EMBL" id="JANBUH010000008">
    <property type="protein sequence ID" value="KAJ2757046.1"/>
    <property type="molecule type" value="Genomic_DNA"/>
</dbReference>
<evidence type="ECO:0000313" key="2">
    <source>
        <dbReference type="EMBL" id="KAJ2757046.1"/>
    </source>
</evidence>
<protein>
    <submittedName>
        <fullName evidence="2">Uncharacterized protein</fullName>
    </submittedName>
</protein>
<dbReference type="InterPro" id="IPR051620">
    <property type="entry name" value="ORF904-like_C"/>
</dbReference>
<name>A0A9W8H110_9FUNG</name>
<dbReference type="PANTHER" id="PTHR35372">
    <property type="entry name" value="ATP BINDING PROTEIN-RELATED"/>
    <property type="match status" value="1"/>
</dbReference>
<evidence type="ECO:0000256" key="1">
    <source>
        <dbReference type="ARBA" id="ARBA00022801"/>
    </source>
</evidence>
<gene>
    <name evidence="2" type="ORF">GGI19_000342</name>
</gene>
<evidence type="ECO:0000313" key="3">
    <source>
        <dbReference type="Proteomes" id="UP001140011"/>
    </source>
</evidence>
<proteinExistence type="predicted"/>
<organism evidence="2 3">
    <name type="scientific">Coemansia pectinata</name>
    <dbReference type="NCBI Taxonomy" id="1052879"/>
    <lineage>
        <taxon>Eukaryota</taxon>
        <taxon>Fungi</taxon>
        <taxon>Fungi incertae sedis</taxon>
        <taxon>Zoopagomycota</taxon>
        <taxon>Kickxellomycotina</taxon>
        <taxon>Kickxellomycetes</taxon>
        <taxon>Kickxellales</taxon>
        <taxon>Kickxellaceae</taxon>
        <taxon>Coemansia</taxon>
    </lineage>
</organism>